<feature type="region of interest" description="Disordered" evidence="1">
    <location>
        <begin position="25"/>
        <end position="68"/>
    </location>
</feature>
<dbReference type="Proteomes" id="UP000663864">
    <property type="component" value="Unassembled WGS sequence"/>
</dbReference>
<evidence type="ECO:0000313" key="4">
    <source>
        <dbReference type="Proteomes" id="UP000663864"/>
    </source>
</evidence>
<protein>
    <recommendedName>
        <fullName evidence="2">Ricin B lectin domain-containing protein</fullName>
    </recommendedName>
</protein>
<dbReference type="PROSITE" id="PS50231">
    <property type="entry name" value="RICIN_B_LECTIN"/>
    <property type="match status" value="1"/>
</dbReference>
<organism evidence="3 4">
    <name type="scientific">Rotaria sordida</name>
    <dbReference type="NCBI Taxonomy" id="392033"/>
    <lineage>
        <taxon>Eukaryota</taxon>
        <taxon>Metazoa</taxon>
        <taxon>Spiralia</taxon>
        <taxon>Gnathifera</taxon>
        <taxon>Rotifera</taxon>
        <taxon>Eurotatoria</taxon>
        <taxon>Bdelloidea</taxon>
        <taxon>Philodinida</taxon>
        <taxon>Philodinidae</taxon>
        <taxon>Rotaria</taxon>
    </lineage>
</organism>
<comment type="caution">
    <text evidence="3">The sequence shown here is derived from an EMBL/GenBank/DDBJ whole genome shotgun (WGS) entry which is preliminary data.</text>
</comment>
<dbReference type="AlphaFoldDB" id="A0A814LV26"/>
<dbReference type="Pfam" id="PF00652">
    <property type="entry name" value="Ricin_B_lectin"/>
    <property type="match status" value="1"/>
</dbReference>
<dbReference type="EMBL" id="CAJNOT010000743">
    <property type="protein sequence ID" value="CAF1070065.1"/>
    <property type="molecule type" value="Genomic_DNA"/>
</dbReference>
<name>A0A814LV26_9BILA</name>
<evidence type="ECO:0000313" key="3">
    <source>
        <dbReference type="EMBL" id="CAF1070065.1"/>
    </source>
</evidence>
<dbReference type="SUPFAM" id="SSF50370">
    <property type="entry name" value="Ricin B-like lectins"/>
    <property type="match status" value="1"/>
</dbReference>
<accession>A0A814LV26</accession>
<sequence length="201" mass="20759">MLIALIGIPKTAITTTTVTTTTTTTTTSTTKTTTSTTTTTTSTTKTTTSTTTTTTSTTTTTTSTTKTTTSTTTTTTTTVIDLLGGSTTVGTQLVTNYINNGSGVIPYTQLWFFDPNGTVRNAAAGLVIQISGGISGTNLVLGTNIVAQNQIWLFSGVTMSCPAASKVMDIPASNAAPNTYVIGWSSSGGTNQQWTRILYTC</sequence>
<gene>
    <name evidence="3" type="ORF">ZHD862_LOCUS16021</name>
</gene>
<proteinExistence type="predicted"/>
<dbReference type="InterPro" id="IPR035992">
    <property type="entry name" value="Ricin_B-like_lectins"/>
</dbReference>
<reference evidence="3" key="1">
    <citation type="submission" date="2021-02" db="EMBL/GenBank/DDBJ databases">
        <authorList>
            <person name="Nowell W R."/>
        </authorList>
    </citation>
    <scope>NUCLEOTIDE SEQUENCE</scope>
</reference>
<evidence type="ECO:0000259" key="2">
    <source>
        <dbReference type="Pfam" id="PF00652"/>
    </source>
</evidence>
<dbReference type="InterPro" id="IPR000772">
    <property type="entry name" value="Ricin_B_lectin"/>
</dbReference>
<feature type="domain" description="Ricin B lectin" evidence="2">
    <location>
        <begin position="75"/>
        <end position="194"/>
    </location>
</feature>
<dbReference type="Gene3D" id="2.80.10.50">
    <property type="match status" value="1"/>
</dbReference>
<evidence type="ECO:0000256" key="1">
    <source>
        <dbReference type="SAM" id="MobiDB-lite"/>
    </source>
</evidence>